<keyword evidence="5" id="KW-0460">Magnesium</keyword>
<keyword evidence="6" id="KW-0464">Manganese</keyword>
<comment type="cofactor">
    <cofactor evidence="2">
        <name>Mg(2+)</name>
        <dbReference type="ChEBI" id="CHEBI:18420"/>
    </cofactor>
</comment>
<feature type="region of interest" description="Disordered" evidence="7">
    <location>
        <begin position="41"/>
        <end position="77"/>
    </location>
</feature>
<comment type="cofactor">
    <cofactor evidence="1">
        <name>Mn(2+)</name>
        <dbReference type="ChEBI" id="CHEBI:29035"/>
    </cofactor>
</comment>
<dbReference type="GO" id="GO:0046872">
    <property type="term" value="F:metal ion binding"/>
    <property type="evidence" value="ECO:0007669"/>
    <property type="project" value="UniProtKB-KW"/>
</dbReference>
<feature type="domain" description="Nudix hydrolase" evidence="8">
    <location>
        <begin position="66"/>
        <end position="273"/>
    </location>
</feature>
<sequence length="317" mass="33240">MTIDSGGFAAPESLVEHARRFYATGAPAATPRVAATVLLLRPEPTTTDPGPTTTGGEPVATGADPGPRSPSGAATVAGRPAVAGADFEVYVIRRLAAMTFGGMYAFPGGGVDPSDSRAALDWSGPSADSWGDRLGLAPQAAQAVLCAAAREVFEEAGVLLAGPGPGTIVGDVSGDDWEAARQALVERRISFADLLRERRLTLRADLLLPWARWITPEFEPRRFDTYFFVALLPQGQRTRDVSGEADHTMWIRPTDATTRADAGEIAMLPPTRVTLAEVAACGALAGVPAAASTRDVATPVLPRLELAPDGTARFLLR</sequence>
<accession>A0A495JJT1</accession>
<gene>
    <name evidence="9" type="ORF">BDK92_3169</name>
</gene>
<dbReference type="EMBL" id="RBKT01000001">
    <property type="protein sequence ID" value="RKR88838.1"/>
    <property type="molecule type" value="Genomic_DNA"/>
</dbReference>
<dbReference type="SUPFAM" id="SSF55811">
    <property type="entry name" value="Nudix"/>
    <property type="match status" value="1"/>
</dbReference>
<evidence type="ECO:0000259" key="8">
    <source>
        <dbReference type="PROSITE" id="PS51462"/>
    </source>
</evidence>
<evidence type="ECO:0000256" key="4">
    <source>
        <dbReference type="ARBA" id="ARBA00022801"/>
    </source>
</evidence>
<protein>
    <recommendedName>
        <fullName evidence="8">Nudix hydrolase domain-containing protein</fullName>
    </recommendedName>
</protein>
<dbReference type="InterPro" id="IPR015797">
    <property type="entry name" value="NUDIX_hydrolase-like_dom_sf"/>
</dbReference>
<dbReference type="PROSITE" id="PS51462">
    <property type="entry name" value="NUDIX"/>
    <property type="match status" value="1"/>
</dbReference>
<comment type="caution">
    <text evidence="9">The sequence shown here is derived from an EMBL/GenBank/DDBJ whole genome shotgun (WGS) entry which is preliminary data.</text>
</comment>
<dbReference type="Proteomes" id="UP000277671">
    <property type="component" value="Unassembled WGS sequence"/>
</dbReference>
<keyword evidence="3" id="KW-0479">Metal-binding</keyword>
<dbReference type="RefSeq" id="WP_121157399.1">
    <property type="nucleotide sequence ID" value="NZ_RBKT01000001.1"/>
</dbReference>
<keyword evidence="10" id="KW-1185">Reference proteome</keyword>
<dbReference type="CDD" id="cd18870">
    <property type="entry name" value="NUDIX_AcylCoAdiphos_Nudt19"/>
    <property type="match status" value="1"/>
</dbReference>
<evidence type="ECO:0000313" key="10">
    <source>
        <dbReference type="Proteomes" id="UP000277671"/>
    </source>
</evidence>
<evidence type="ECO:0000256" key="3">
    <source>
        <dbReference type="ARBA" id="ARBA00022723"/>
    </source>
</evidence>
<dbReference type="PANTHER" id="PTHR12318">
    <property type="entry name" value="TESTOSTERONE-REGULATED PROTEIN RP2"/>
    <property type="match status" value="1"/>
</dbReference>
<dbReference type="InterPro" id="IPR000086">
    <property type="entry name" value="NUDIX_hydrolase_dom"/>
</dbReference>
<evidence type="ECO:0000256" key="1">
    <source>
        <dbReference type="ARBA" id="ARBA00001936"/>
    </source>
</evidence>
<dbReference type="GO" id="GO:0016818">
    <property type="term" value="F:hydrolase activity, acting on acid anhydrides, in phosphorus-containing anhydrides"/>
    <property type="evidence" value="ECO:0007669"/>
    <property type="project" value="InterPro"/>
</dbReference>
<evidence type="ECO:0000256" key="5">
    <source>
        <dbReference type="ARBA" id="ARBA00022842"/>
    </source>
</evidence>
<dbReference type="InterPro" id="IPR039121">
    <property type="entry name" value="NUDT19"/>
</dbReference>
<name>A0A495JJT1_9ACTN</name>
<dbReference type="AlphaFoldDB" id="A0A495JJT1"/>
<evidence type="ECO:0000313" key="9">
    <source>
        <dbReference type="EMBL" id="RKR88838.1"/>
    </source>
</evidence>
<reference evidence="9 10" key="1">
    <citation type="submission" date="2018-10" db="EMBL/GenBank/DDBJ databases">
        <title>Sequencing the genomes of 1000 actinobacteria strains.</title>
        <authorList>
            <person name="Klenk H.-P."/>
        </authorList>
    </citation>
    <scope>NUCLEOTIDE SEQUENCE [LARGE SCALE GENOMIC DNA]</scope>
    <source>
        <strain evidence="9 10">DSM 45175</strain>
    </source>
</reference>
<proteinExistence type="predicted"/>
<organism evidence="9 10">
    <name type="scientific">Micromonospora pisi</name>
    <dbReference type="NCBI Taxonomy" id="589240"/>
    <lineage>
        <taxon>Bacteria</taxon>
        <taxon>Bacillati</taxon>
        <taxon>Actinomycetota</taxon>
        <taxon>Actinomycetes</taxon>
        <taxon>Micromonosporales</taxon>
        <taxon>Micromonosporaceae</taxon>
        <taxon>Micromonospora</taxon>
    </lineage>
</organism>
<evidence type="ECO:0000256" key="7">
    <source>
        <dbReference type="SAM" id="MobiDB-lite"/>
    </source>
</evidence>
<dbReference type="OrthoDB" id="7183442at2"/>
<feature type="compositionally biased region" description="Low complexity" evidence="7">
    <location>
        <begin position="41"/>
        <end position="63"/>
    </location>
</feature>
<keyword evidence="4" id="KW-0378">Hydrolase</keyword>
<evidence type="ECO:0000256" key="2">
    <source>
        <dbReference type="ARBA" id="ARBA00001946"/>
    </source>
</evidence>
<dbReference type="PANTHER" id="PTHR12318:SF0">
    <property type="entry name" value="ACYL-COENZYME A DIPHOSPHATASE NUDT19"/>
    <property type="match status" value="1"/>
</dbReference>
<evidence type="ECO:0000256" key="6">
    <source>
        <dbReference type="ARBA" id="ARBA00023211"/>
    </source>
</evidence>
<dbReference type="Gene3D" id="3.90.79.10">
    <property type="entry name" value="Nucleoside Triphosphate Pyrophosphohydrolase"/>
    <property type="match status" value="1"/>
</dbReference>